<gene>
    <name evidence="1" type="ORF">FD35_GL000067</name>
</gene>
<dbReference type="Gene3D" id="1.10.220.80">
    <property type="entry name" value="BH2638-like"/>
    <property type="match status" value="1"/>
</dbReference>
<dbReference type="AlphaFoldDB" id="A0A0R1RTA3"/>
<evidence type="ECO:0000313" key="2">
    <source>
        <dbReference type="Proteomes" id="UP000051999"/>
    </source>
</evidence>
<dbReference type="EMBL" id="AZFF01000001">
    <property type="protein sequence ID" value="KRL57061.1"/>
    <property type="molecule type" value="Genomic_DNA"/>
</dbReference>
<organism evidence="1 2">
    <name type="scientific">Furfurilactobacillus rossiae DSM 15814</name>
    <dbReference type="NCBI Taxonomy" id="1114972"/>
    <lineage>
        <taxon>Bacteria</taxon>
        <taxon>Bacillati</taxon>
        <taxon>Bacillota</taxon>
        <taxon>Bacilli</taxon>
        <taxon>Lactobacillales</taxon>
        <taxon>Lactobacillaceae</taxon>
        <taxon>Furfurilactobacillus</taxon>
    </lineage>
</organism>
<dbReference type="Pfam" id="PF05256">
    <property type="entry name" value="UPF0223"/>
    <property type="match status" value="1"/>
</dbReference>
<proteinExistence type="predicted"/>
<accession>A0A0R1RTA3</accession>
<dbReference type="STRING" id="1114972.FD35_GL000067"/>
<dbReference type="PATRIC" id="fig|1114972.6.peg.65"/>
<keyword evidence="2" id="KW-1185">Reference proteome</keyword>
<dbReference type="Proteomes" id="UP000051999">
    <property type="component" value="Unassembled WGS sequence"/>
</dbReference>
<dbReference type="InterPro" id="IPR023324">
    <property type="entry name" value="BH2638-like_sf"/>
</dbReference>
<dbReference type="eggNOG" id="COG4476">
    <property type="taxonomic scope" value="Bacteria"/>
</dbReference>
<dbReference type="SUPFAM" id="SSF158504">
    <property type="entry name" value="BH2638-like"/>
    <property type="match status" value="1"/>
</dbReference>
<protein>
    <submittedName>
        <fullName evidence="1">Uncharacterized protein</fullName>
    </submittedName>
</protein>
<comment type="caution">
    <text evidence="1">The sequence shown here is derived from an EMBL/GenBank/DDBJ whole genome shotgun (WGS) entry which is preliminary data.</text>
</comment>
<dbReference type="InterPro" id="IPR007920">
    <property type="entry name" value="UPF0223"/>
</dbReference>
<sequence length="91" mass="10655">MKTNIDLPLDDQWSRQEIVVATRLYELVLEANETGVNREKLLAAYDLFTQMMPSKGQRRQLDRQFEKQAGVSIYTTIKQAQSSPRKRLRIE</sequence>
<reference evidence="1 2" key="1">
    <citation type="journal article" date="2015" name="Genome Announc.">
        <title>Expanding the biotechnology potential of lactobacilli through comparative genomics of 213 strains and associated genera.</title>
        <authorList>
            <person name="Sun Z."/>
            <person name="Harris H.M."/>
            <person name="McCann A."/>
            <person name="Guo C."/>
            <person name="Argimon S."/>
            <person name="Zhang W."/>
            <person name="Yang X."/>
            <person name="Jeffery I.B."/>
            <person name="Cooney J.C."/>
            <person name="Kagawa T.F."/>
            <person name="Liu W."/>
            <person name="Song Y."/>
            <person name="Salvetti E."/>
            <person name="Wrobel A."/>
            <person name="Rasinkangas P."/>
            <person name="Parkhill J."/>
            <person name="Rea M.C."/>
            <person name="O'Sullivan O."/>
            <person name="Ritari J."/>
            <person name="Douillard F.P."/>
            <person name="Paul Ross R."/>
            <person name="Yang R."/>
            <person name="Briner A.E."/>
            <person name="Felis G.E."/>
            <person name="de Vos W.M."/>
            <person name="Barrangou R."/>
            <person name="Klaenhammer T.R."/>
            <person name="Caufield P.W."/>
            <person name="Cui Y."/>
            <person name="Zhang H."/>
            <person name="O'Toole P.W."/>
        </authorList>
    </citation>
    <scope>NUCLEOTIDE SEQUENCE [LARGE SCALE GENOMIC DNA]</scope>
    <source>
        <strain evidence="1 2">DSM 15814</strain>
    </source>
</reference>
<name>A0A0R1RTA3_9LACO</name>
<evidence type="ECO:0000313" key="1">
    <source>
        <dbReference type="EMBL" id="KRL57061.1"/>
    </source>
</evidence>